<name>A0ACB5TCL8_AMBMO</name>
<reference evidence="1" key="1">
    <citation type="submission" date="2023-04" db="EMBL/GenBank/DDBJ databases">
        <title>Ambrosiozyma monospora NBRC 10751.</title>
        <authorList>
            <person name="Ichikawa N."/>
            <person name="Sato H."/>
            <person name="Tonouchi N."/>
        </authorList>
    </citation>
    <scope>NUCLEOTIDE SEQUENCE</scope>
    <source>
        <strain evidence="1">NBRC 10751</strain>
    </source>
</reference>
<dbReference type="EMBL" id="BSXS01006323">
    <property type="protein sequence ID" value="GME85361.1"/>
    <property type="molecule type" value="Genomic_DNA"/>
</dbReference>
<evidence type="ECO:0000313" key="2">
    <source>
        <dbReference type="Proteomes" id="UP001165064"/>
    </source>
</evidence>
<evidence type="ECO:0000313" key="1">
    <source>
        <dbReference type="EMBL" id="GME85361.1"/>
    </source>
</evidence>
<keyword evidence="2" id="KW-1185">Reference proteome</keyword>
<protein>
    <submittedName>
        <fullName evidence="1">Unnamed protein product</fullName>
    </submittedName>
</protein>
<comment type="caution">
    <text evidence="1">The sequence shown here is derived from an EMBL/GenBank/DDBJ whole genome shotgun (WGS) entry which is preliminary data.</text>
</comment>
<sequence>MTDTPPPGTSNNTLSTPSTGHKRQYSDSNPFKNRANAGPGNESDAVMYRSPASSQSPQLQQVQMTGNSTGSIDSAVSPPVNQMAPLSIACRPPVPVPQQTTGQMPYTPLSNERIQQLAERPPPPLPPLPPREARSRSSFHLHNPNYGSAVGSSSSLPSNQISVQSPASPVAPAIQIIPPTSNTSPNLIDLDTTPSSSTTNVTSGAADGAENSGATSTGTASEATQTTNNTATNSIPPRVSGNTGSSLNTDLLGDSNAASTDNVSIISDTPTTTTTSNATNTTRAGEDDDFFRHGDNTIHSDENTNDNQSSSQSLTSPIPGNRLLTPEEMRQEEEEFINAMPPSPNYSSEALPGELSIPHHMAIDPVTLNELVEQQ</sequence>
<gene>
    <name evidence="1" type="ORF">Amon02_000755900</name>
</gene>
<dbReference type="Proteomes" id="UP001165064">
    <property type="component" value="Unassembled WGS sequence"/>
</dbReference>
<accession>A0ACB5TCL8</accession>
<organism evidence="1 2">
    <name type="scientific">Ambrosiozyma monospora</name>
    <name type="common">Yeast</name>
    <name type="synonym">Endomycopsis monosporus</name>
    <dbReference type="NCBI Taxonomy" id="43982"/>
    <lineage>
        <taxon>Eukaryota</taxon>
        <taxon>Fungi</taxon>
        <taxon>Dikarya</taxon>
        <taxon>Ascomycota</taxon>
        <taxon>Saccharomycotina</taxon>
        <taxon>Pichiomycetes</taxon>
        <taxon>Pichiales</taxon>
        <taxon>Pichiaceae</taxon>
        <taxon>Ambrosiozyma</taxon>
    </lineage>
</organism>
<proteinExistence type="predicted"/>